<reference evidence="1" key="1">
    <citation type="journal article" date="2015" name="Nature">
        <title>Complex archaea that bridge the gap between prokaryotes and eukaryotes.</title>
        <authorList>
            <person name="Spang A."/>
            <person name="Saw J.H."/>
            <person name="Jorgensen S.L."/>
            <person name="Zaremba-Niedzwiedzka K."/>
            <person name="Martijn J."/>
            <person name="Lind A.E."/>
            <person name="van Eijk R."/>
            <person name="Schleper C."/>
            <person name="Guy L."/>
            <person name="Ettema T.J."/>
        </authorList>
    </citation>
    <scope>NUCLEOTIDE SEQUENCE</scope>
</reference>
<dbReference type="AlphaFoldDB" id="A0A0F9J0W9"/>
<evidence type="ECO:0000313" key="1">
    <source>
        <dbReference type="EMBL" id="KKM26049.1"/>
    </source>
</evidence>
<sequence>MKVYKSETNEYGWYWVIHKNNGGNLRFFHKNIRKDRKDYEGYFAIHGEGLKLLKEVFRKTKQRGNQ</sequence>
<accession>A0A0F9J0W9</accession>
<proteinExistence type="predicted"/>
<protein>
    <submittedName>
        <fullName evidence="1">Uncharacterized protein</fullName>
    </submittedName>
</protein>
<name>A0A0F9J0W9_9ZZZZ</name>
<gene>
    <name evidence="1" type="ORF">LCGC14_1588800</name>
</gene>
<organism evidence="1">
    <name type="scientific">marine sediment metagenome</name>
    <dbReference type="NCBI Taxonomy" id="412755"/>
    <lineage>
        <taxon>unclassified sequences</taxon>
        <taxon>metagenomes</taxon>
        <taxon>ecological metagenomes</taxon>
    </lineage>
</organism>
<comment type="caution">
    <text evidence="1">The sequence shown here is derived from an EMBL/GenBank/DDBJ whole genome shotgun (WGS) entry which is preliminary data.</text>
</comment>
<dbReference type="EMBL" id="LAZR01012586">
    <property type="protein sequence ID" value="KKM26049.1"/>
    <property type="molecule type" value="Genomic_DNA"/>
</dbReference>